<name>A0A5A7QXZ7_STRAF</name>
<dbReference type="Proteomes" id="UP000325081">
    <property type="component" value="Unassembled WGS sequence"/>
</dbReference>
<accession>A0A5A7QXZ7</accession>
<dbReference type="AlphaFoldDB" id="A0A5A7QXZ7"/>
<keyword evidence="2" id="KW-1185">Reference proteome</keyword>
<sequence length="191" mass="22490">MTNNDDDVLKMAAIFRNPGWSEQDVLECYKLFFEKALALPDIHNFKVFNSIWSPLAQDLSEVLGRSVDNRAVREQVQRLRNHYNLFTKFLQRTRSKVDSKTDEVRVNNFYRFYAWPEENTIERFLRTTGFKWHSECMLVFEMREAAKICFNDALQSTFDVPSDSESSSAMYVTFVEILLWSSSDYVTVRSC</sequence>
<dbReference type="EMBL" id="BKCP01008937">
    <property type="protein sequence ID" value="GER49918.1"/>
    <property type="molecule type" value="Genomic_DNA"/>
</dbReference>
<evidence type="ECO:0000313" key="1">
    <source>
        <dbReference type="EMBL" id="GER49918.1"/>
    </source>
</evidence>
<protein>
    <submittedName>
        <fullName evidence="1">DNA polymerase IV</fullName>
    </submittedName>
</protein>
<comment type="caution">
    <text evidence="1">The sequence shown here is derived from an EMBL/GenBank/DDBJ whole genome shotgun (WGS) entry which is preliminary data.</text>
</comment>
<gene>
    <name evidence="1" type="ORF">STAS_27189</name>
</gene>
<reference evidence="2" key="1">
    <citation type="journal article" date="2019" name="Curr. Biol.">
        <title>Genome Sequence of Striga asiatica Provides Insight into the Evolution of Plant Parasitism.</title>
        <authorList>
            <person name="Yoshida S."/>
            <person name="Kim S."/>
            <person name="Wafula E.K."/>
            <person name="Tanskanen J."/>
            <person name="Kim Y.M."/>
            <person name="Honaas L."/>
            <person name="Yang Z."/>
            <person name="Spallek T."/>
            <person name="Conn C.E."/>
            <person name="Ichihashi Y."/>
            <person name="Cheong K."/>
            <person name="Cui S."/>
            <person name="Der J.P."/>
            <person name="Gundlach H."/>
            <person name="Jiao Y."/>
            <person name="Hori C."/>
            <person name="Ishida J.K."/>
            <person name="Kasahara H."/>
            <person name="Kiba T."/>
            <person name="Kim M.S."/>
            <person name="Koo N."/>
            <person name="Laohavisit A."/>
            <person name="Lee Y.H."/>
            <person name="Lumba S."/>
            <person name="McCourt P."/>
            <person name="Mortimer J.C."/>
            <person name="Mutuku J.M."/>
            <person name="Nomura T."/>
            <person name="Sasaki-Sekimoto Y."/>
            <person name="Seto Y."/>
            <person name="Wang Y."/>
            <person name="Wakatake T."/>
            <person name="Sakakibara H."/>
            <person name="Demura T."/>
            <person name="Yamaguchi S."/>
            <person name="Yoneyama K."/>
            <person name="Manabe R.I."/>
            <person name="Nelson D.C."/>
            <person name="Schulman A.H."/>
            <person name="Timko M.P."/>
            <person name="dePamphilis C.W."/>
            <person name="Choi D."/>
            <person name="Shirasu K."/>
        </authorList>
    </citation>
    <scope>NUCLEOTIDE SEQUENCE [LARGE SCALE GENOMIC DNA]</scope>
    <source>
        <strain evidence="2">cv. UVA1</strain>
    </source>
</reference>
<evidence type="ECO:0000313" key="2">
    <source>
        <dbReference type="Proteomes" id="UP000325081"/>
    </source>
</evidence>
<organism evidence="1 2">
    <name type="scientific">Striga asiatica</name>
    <name type="common">Asiatic witchweed</name>
    <name type="synonym">Buchnera asiatica</name>
    <dbReference type="NCBI Taxonomy" id="4170"/>
    <lineage>
        <taxon>Eukaryota</taxon>
        <taxon>Viridiplantae</taxon>
        <taxon>Streptophyta</taxon>
        <taxon>Embryophyta</taxon>
        <taxon>Tracheophyta</taxon>
        <taxon>Spermatophyta</taxon>
        <taxon>Magnoliopsida</taxon>
        <taxon>eudicotyledons</taxon>
        <taxon>Gunneridae</taxon>
        <taxon>Pentapetalae</taxon>
        <taxon>asterids</taxon>
        <taxon>lamiids</taxon>
        <taxon>Lamiales</taxon>
        <taxon>Orobanchaceae</taxon>
        <taxon>Buchnereae</taxon>
        <taxon>Striga</taxon>
    </lineage>
</organism>
<proteinExistence type="predicted"/>